<gene>
    <name evidence="3" type="ORF">UFOVP36_11</name>
</gene>
<dbReference type="InterPro" id="IPR011604">
    <property type="entry name" value="PDDEXK-like_dom_sf"/>
</dbReference>
<feature type="coiled-coil region" evidence="1">
    <location>
        <begin position="263"/>
        <end position="290"/>
    </location>
</feature>
<accession>A0A6J5KN68</accession>
<name>A0A6J5KN68_9CAUD</name>
<dbReference type="EMBL" id="LR796164">
    <property type="protein sequence ID" value="CAB4122277.1"/>
    <property type="molecule type" value="Genomic_DNA"/>
</dbReference>
<dbReference type="InterPro" id="IPR019080">
    <property type="entry name" value="YqaJ_viral_recombinase"/>
</dbReference>
<protein>
    <submittedName>
        <fullName evidence="3">YqaJ viral recombinase</fullName>
    </submittedName>
</protein>
<evidence type="ECO:0000259" key="2">
    <source>
        <dbReference type="Pfam" id="PF09588"/>
    </source>
</evidence>
<organism evidence="3">
    <name type="scientific">uncultured Caudovirales phage</name>
    <dbReference type="NCBI Taxonomy" id="2100421"/>
    <lineage>
        <taxon>Viruses</taxon>
        <taxon>Duplodnaviria</taxon>
        <taxon>Heunggongvirae</taxon>
        <taxon>Uroviricota</taxon>
        <taxon>Caudoviricetes</taxon>
        <taxon>Peduoviridae</taxon>
        <taxon>Maltschvirus</taxon>
        <taxon>Maltschvirus maltsch</taxon>
    </lineage>
</organism>
<keyword evidence="1" id="KW-0175">Coiled coil</keyword>
<proteinExistence type="predicted"/>
<dbReference type="Gene3D" id="3.90.320.10">
    <property type="match status" value="1"/>
</dbReference>
<evidence type="ECO:0000256" key="1">
    <source>
        <dbReference type="SAM" id="Coils"/>
    </source>
</evidence>
<feature type="domain" description="YqaJ viral recombinase" evidence="2">
    <location>
        <begin position="52"/>
        <end position="175"/>
    </location>
</feature>
<dbReference type="Pfam" id="PF09588">
    <property type="entry name" value="YqaJ"/>
    <property type="match status" value="1"/>
</dbReference>
<sequence>MASVPVPDEATWFALREAHVGGSDISSLFYSYLLEDGTEAVLHMYEMPPKGAQCLGCLSPHTTGYRLWQEKMGRLMPDDLGSVERVQAGVHLEPALAAWAAKRWDWKLRKVRRYCKHDAVSGWGASLDYEQATGDMAPVEFKNVDGLMFKNGWVAEDNEIIMPPLNYVLQLQHQIGAVNASYGWIVACIGGNQLMRGRIARHEPTQARIAAAVNAFWIGVEREIEPTWVADYDTVADAYRYGNAGVTTDLTEDETVPVLCEQYLNAKEALKEIEQQVDLLKGQIAAKVGEGNKATANGYRLSWPIIERAEKMIPERIQKSLTYRGGLTITPLKAV</sequence>
<evidence type="ECO:0000313" key="3">
    <source>
        <dbReference type="EMBL" id="CAB4122277.1"/>
    </source>
</evidence>
<dbReference type="InterPro" id="IPR011335">
    <property type="entry name" value="Restrct_endonuc-II-like"/>
</dbReference>
<dbReference type="SUPFAM" id="SSF52980">
    <property type="entry name" value="Restriction endonuclease-like"/>
    <property type="match status" value="1"/>
</dbReference>
<reference evidence="3" key="1">
    <citation type="submission" date="2020-04" db="EMBL/GenBank/DDBJ databases">
        <authorList>
            <person name="Chiriac C."/>
            <person name="Salcher M."/>
            <person name="Ghai R."/>
            <person name="Kavagutti S V."/>
        </authorList>
    </citation>
    <scope>NUCLEOTIDE SEQUENCE</scope>
</reference>